<evidence type="ECO:0000313" key="5">
    <source>
        <dbReference type="EMBL" id="KAL0636404.1"/>
    </source>
</evidence>
<evidence type="ECO:0000256" key="2">
    <source>
        <dbReference type="ARBA" id="ARBA00023043"/>
    </source>
</evidence>
<evidence type="ECO:0000313" key="6">
    <source>
        <dbReference type="Proteomes" id="UP001447188"/>
    </source>
</evidence>
<dbReference type="Proteomes" id="UP001447188">
    <property type="component" value="Unassembled WGS sequence"/>
</dbReference>
<dbReference type="PANTHER" id="PTHR24178">
    <property type="entry name" value="MOLTING PROTEIN MLT-4"/>
    <property type="match status" value="1"/>
</dbReference>
<reference evidence="5 6" key="1">
    <citation type="submission" date="2024-02" db="EMBL/GenBank/DDBJ databases">
        <title>Discinaceae phylogenomics.</title>
        <authorList>
            <person name="Dirks A.C."/>
            <person name="James T.Y."/>
        </authorList>
    </citation>
    <scope>NUCLEOTIDE SEQUENCE [LARGE SCALE GENOMIC DNA]</scope>
    <source>
        <strain evidence="5 6">ACD0624</strain>
    </source>
</reference>
<keyword evidence="6" id="KW-1185">Reference proteome</keyword>
<feature type="repeat" description="ANK" evidence="3">
    <location>
        <begin position="393"/>
        <end position="425"/>
    </location>
</feature>
<dbReference type="InterPro" id="IPR036047">
    <property type="entry name" value="F-box-like_dom_sf"/>
</dbReference>
<evidence type="ECO:0000256" key="3">
    <source>
        <dbReference type="PROSITE-ProRule" id="PRU00023"/>
    </source>
</evidence>
<dbReference type="PROSITE" id="PS50088">
    <property type="entry name" value="ANK_REPEAT"/>
    <property type="match status" value="3"/>
</dbReference>
<dbReference type="InterPro" id="IPR001810">
    <property type="entry name" value="F-box_dom"/>
</dbReference>
<dbReference type="InterPro" id="IPR002110">
    <property type="entry name" value="Ankyrin_rpt"/>
</dbReference>
<gene>
    <name evidence="5" type="ORF">Q9L58_004654</name>
</gene>
<dbReference type="EMBL" id="JBBBZM010000051">
    <property type="protein sequence ID" value="KAL0636404.1"/>
    <property type="molecule type" value="Genomic_DNA"/>
</dbReference>
<dbReference type="Pfam" id="PF00023">
    <property type="entry name" value="Ank"/>
    <property type="match status" value="1"/>
</dbReference>
<dbReference type="PROSITE" id="PS50297">
    <property type="entry name" value="ANK_REP_REGION"/>
    <property type="match status" value="1"/>
</dbReference>
<keyword evidence="2 3" id="KW-0040">ANK repeat</keyword>
<sequence>MAAFLSLPNELIRRVGDYLPDKEVAHLSQASWRFKELLSPLLLKRALEDKPPPVVKINALLWAVHYGHTGLVETIVSQPDFSRYYGDVYHALDLAAELGRGDIIKILISAGYEVEGSGSKTPLHIASINGHANTVTQLIAHGADINKKHRGVTALVSAIQAPRAIWRKLAPKGMSGKDNLKLVQTIEARVVTTIQVLLNAGAYSELRTVDHDGNTPLHHAVFYCLGSTLDLQVGAGILRLLVQSGSSLSARNHNQYTPLELTAQCGCSTALTFFLDIGLSPNTKGLDGRSLLSNTIVCTTRALSTMQVLLDKGATTENISLHSLFCDAEEPDPILFDKILTLLLIHGASFGEGAGECFSYAAMHGMLAVMKVVFETCPGVDINTAVEDNDTGRVGTALQLAIDDNRADIVKYLVQIGVEMSVAEKGQVEVILG</sequence>
<keyword evidence="1" id="KW-0677">Repeat</keyword>
<protein>
    <recommendedName>
        <fullName evidence="4">F-box domain-containing protein</fullName>
    </recommendedName>
</protein>
<organism evidence="5 6">
    <name type="scientific">Discina gigas</name>
    <dbReference type="NCBI Taxonomy" id="1032678"/>
    <lineage>
        <taxon>Eukaryota</taxon>
        <taxon>Fungi</taxon>
        <taxon>Dikarya</taxon>
        <taxon>Ascomycota</taxon>
        <taxon>Pezizomycotina</taxon>
        <taxon>Pezizomycetes</taxon>
        <taxon>Pezizales</taxon>
        <taxon>Discinaceae</taxon>
        <taxon>Discina</taxon>
    </lineage>
</organism>
<name>A0ABR3GKG2_9PEZI</name>
<evidence type="ECO:0000259" key="4">
    <source>
        <dbReference type="PROSITE" id="PS50181"/>
    </source>
</evidence>
<dbReference type="SMART" id="SM00248">
    <property type="entry name" value="ANK"/>
    <property type="match status" value="7"/>
</dbReference>
<accession>A0ABR3GKG2</accession>
<evidence type="ECO:0000256" key="1">
    <source>
        <dbReference type="ARBA" id="ARBA00022737"/>
    </source>
</evidence>
<feature type="repeat" description="ANK" evidence="3">
    <location>
        <begin position="118"/>
        <end position="150"/>
    </location>
</feature>
<dbReference type="CDD" id="cd09917">
    <property type="entry name" value="F-box_SF"/>
    <property type="match status" value="1"/>
</dbReference>
<dbReference type="SUPFAM" id="SSF48403">
    <property type="entry name" value="Ankyrin repeat"/>
    <property type="match status" value="1"/>
</dbReference>
<dbReference type="Gene3D" id="1.25.40.20">
    <property type="entry name" value="Ankyrin repeat-containing domain"/>
    <property type="match status" value="2"/>
</dbReference>
<dbReference type="Pfam" id="PF12796">
    <property type="entry name" value="Ank_2"/>
    <property type="match status" value="1"/>
</dbReference>
<comment type="caution">
    <text evidence="5">The sequence shown here is derived from an EMBL/GenBank/DDBJ whole genome shotgun (WGS) entry which is preliminary data.</text>
</comment>
<feature type="repeat" description="ANK" evidence="3">
    <location>
        <begin position="212"/>
        <end position="253"/>
    </location>
</feature>
<proteinExistence type="predicted"/>
<feature type="domain" description="F-box" evidence="4">
    <location>
        <begin position="1"/>
        <end position="47"/>
    </location>
</feature>
<dbReference type="InterPro" id="IPR036770">
    <property type="entry name" value="Ankyrin_rpt-contain_sf"/>
</dbReference>
<dbReference type="SUPFAM" id="SSF81383">
    <property type="entry name" value="F-box domain"/>
    <property type="match status" value="1"/>
</dbReference>
<dbReference type="PROSITE" id="PS50181">
    <property type="entry name" value="FBOX"/>
    <property type="match status" value="1"/>
</dbReference>